<proteinExistence type="predicted"/>
<evidence type="ECO:0000313" key="1">
    <source>
        <dbReference type="EMBL" id="HDQ98711.1"/>
    </source>
</evidence>
<dbReference type="AlphaFoldDB" id="A0A7V0T4C5"/>
<accession>A0A7V0T4C5</accession>
<dbReference type="InterPro" id="IPR013783">
    <property type="entry name" value="Ig-like_fold"/>
</dbReference>
<protein>
    <recommendedName>
        <fullName evidence="2">PKD domain-containing protein</fullName>
    </recommendedName>
</protein>
<sequence>MRHAPWLLLLPLLTGCGNTPPEPPLMTGPTRLRPNDTLVLAVWSVDPDGDSLSYRIAWGDGAESDWSRWYSSGDRATFAHAYGDSGVFEAVTRARDHSVESADSDPLIIRVFDYGPNRPTPPRLASDTAVVGANIGAMTSAGHPLGERVSLQVDWGDTLGEWSEFVRAGEHILLRHSYEEPGRHLIRARARDTGDRLSAWSDSTLVTVVMPAPAR</sequence>
<evidence type="ECO:0008006" key="2">
    <source>
        <dbReference type="Google" id="ProtNLM"/>
    </source>
</evidence>
<dbReference type="Proteomes" id="UP000885672">
    <property type="component" value="Unassembled WGS sequence"/>
</dbReference>
<dbReference type="EMBL" id="DSBX01000009">
    <property type="protein sequence ID" value="HDQ98711.1"/>
    <property type="molecule type" value="Genomic_DNA"/>
</dbReference>
<organism evidence="1">
    <name type="scientific">candidate division WOR-3 bacterium</name>
    <dbReference type="NCBI Taxonomy" id="2052148"/>
    <lineage>
        <taxon>Bacteria</taxon>
        <taxon>Bacteria division WOR-3</taxon>
    </lineage>
</organism>
<dbReference type="Gene3D" id="2.60.40.10">
    <property type="entry name" value="Immunoglobulins"/>
    <property type="match status" value="1"/>
</dbReference>
<dbReference type="PROSITE" id="PS51257">
    <property type="entry name" value="PROKAR_LIPOPROTEIN"/>
    <property type="match status" value="1"/>
</dbReference>
<name>A0A7V0T4C5_UNCW3</name>
<dbReference type="CDD" id="cd00146">
    <property type="entry name" value="PKD"/>
    <property type="match status" value="1"/>
</dbReference>
<gene>
    <name evidence="1" type="ORF">ENN51_00280</name>
</gene>
<reference evidence="1" key="1">
    <citation type="journal article" date="2020" name="mSystems">
        <title>Genome- and Community-Level Interaction Insights into Carbon Utilization and Element Cycling Functions of Hydrothermarchaeota in Hydrothermal Sediment.</title>
        <authorList>
            <person name="Zhou Z."/>
            <person name="Liu Y."/>
            <person name="Xu W."/>
            <person name="Pan J."/>
            <person name="Luo Z.H."/>
            <person name="Li M."/>
        </authorList>
    </citation>
    <scope>NUCLEOTIDE SEQUENCE [LARGE SCALE GENOMIC DNA]</scope>
    <source>
        <strain evidence="1">SpSt-1182</strain>
    </source>
</reference>
<comment type="caution">
    <text evidence="1">The sequence shown here is derived from an EMBL/GenBank/DDBJ whole genome shotgun (WGS) entry which is preliminary data.</text>
</comment>